<dbReference type="Gene3D" id="2.60.120.200">
    <property type="match status" value="1"/>
</dbReference>
<keyword evidence="1" id="KW-0732">Signal</keyword>
<evidence type="ECO:0000256" key="3">
    <source>
        <dbReference type="SAM" id="MobiDB-lite"/>
    </source>
</evidence>
<keyword evidence="4" id="KW-1133">Transmembrane helix</keyword>
<accession>A0ABX2T100</accession>
<feature type="transmembrane region" description="Helical" evidence="4">
    <location>
        <begin position="16"/>
        <end position="34"/>
    </location>
</feature>
<feature type="region of interest" description="Disordered" evidence="3">
    <location>
        <begin position="643"/>
        <end position="679"/>
    </location>
</feature>
<dbReference type="NCBIfam" id="TIGR01168">
    <property type="entry name" value="YSIRK_signal"/>
    <property type="match status" value="1"/>
</dbReference>
<dbReference type="SUPFAM" id="SSF46997">
    <property type="entry name" value="Bacterial immunoglobulin/albumin-binding domains"/>
    <property type="match status" value="3"/>
</dbReference>
<proteinExistence type="predicted"/>
<dbReference type="Proteomes" id="UP000531840">
    <property type="component" value="Unassembled WGS sequence"/>
</dbReference>
<dbReference type="Pfam" id="PF04650">
    <property type="entry name" value="YSIRK_signal"/>
    <property type="match status" value="1"/>
</dbReference>
<dbReference type="Gene3D" id="1.20.1270.70">
    <property type="entry name" value="Designed single chain three-helix bundle"/>
    <property type="match status" value="1"/>
</dbReference>
<dbReference type="Pfam" id="PF07554">
    <property type="entry name" value="FIVAR"/>
    <property type="match status" value="4"/>
</dbReference>
<dbReference type="CDD" id="cd01951">
    <property type="entry name" value="lectin_L-type"/>
    <property type="match status" value="1"/>
</dbReference>
<dbReference type="InterPro" id="IPR056573">
    <property type="entry name" value="Lectin_L-type_dom"/>
</dbReference>
<evidence type="ECO:0000313" key="7">
    <source>
        <dbReference type="Proteomes" id="UP000531840"/>
    </source>
</evidence>
<dbReference type="Gene3D" id="1.20.5.420">
    <property type="entry name" value="Immunoglobulin FC, subunit C"/>
    <property type="match status" value="1"/>
</dbReference>
<dbReference type="InterPro" id="IPR009063">
    <property type="entry name" value="Ig/albumin-bd_sf"/>
</dbReference>
<evidence type="ECO:0000259" key="5">
    <source>
        <dbReference type="Pfam" id="PF04650"/>
    </source>
</evidence>
<dbReference type="Pfam" id="PF18483">
    <property type="entry name" value="Lectin_L-type_dom"/>
    <property type="match status" value="1"/>
</dbReference>
<feature type="coiled-coil region" evidence="2">
    <location>
        <begin position="113"/>
        <end position="140"/>
    </location>
</feature>
<evidence type="ECO:0000256" key="4">
    <source>
        <dbReference type="SAM" id="Phobius"/>
    </source>
</evidence>
<dbReference type="InterPro" id="IPR005877">
    <property type="entry name" value="YSIRK_signal_dom"/>
</dbReference>
<feature type="non-terminal residue" evidence="6">
    <location>
        <position position="792"/>
    </location>
</feature>
<dbReference type="InterPro" id="IPR013320">
    <property type="entry name" value="ConA-like_dom_sf"/>
</dbReference>
<dbReference type="Gene3D" id="3.10.20.320">
    <property type="entry name" value="Putative peptidoglycan bound protein (lpxtg motif)"/>
    <property type="match status" value="1"/>
</dbReference>
<reference evidence="6 7" key="1">
    <citation type="submission" date="2020-07" db="EMBL/GenBank/DDBJ databases">
        <title>MOT database genomes.</title>
        <authorList>
            <person name="Joseph S."/>
            <person name="Aduse-Opoku J."/>
            <person name="Hashim A."/>
            <person name="Wade W."/>
            <person name="Curtis M."/>
        </authorList>
    </citation>
    <scope>NUCLEOTIDE SEQUENCE [LARGE SCALE GENOMIC DNA]</scope>
    <source>
        <strain evidence="6 7">CIP 106318</strain>
    </source>
</reference>
<keyword evidence="7" id="KW-1185">Reference proteome</keyword>
<comment type="caution">
    <text evidence="6">The sequence shown here is derived from an EMBL/GenBank/DDBJ whole genome shotgun (WGS) entry which is preliminary data.</text>
</comment>
<evidence type="ECO:0000256" key="1">
    <source>
        <dbReference type="ARBA" id="ARBA00022729"/>
    </source>
</evidence>
<feature type="compositionally biased region" description="Polar residues" evidence="3">
    <location>
        <begin position="646"/>
        <end position="679"/>
    </location>
</feature>
<keyword evidence="2" id="KW-0175">Coiled coil</keyword>
<evidence type="ECO:0000313" key="6">
    <source>
        <dbReference type="EMBL" id="NYS48048.1"/>
    </source>
</evidence>
<keyword evidence="4" id="KW-0812">Transmembrane</keyword>
<keyword evidence="4" id="KW-0472">Membrane</keyword>
<dbReference type="RefSeq" id="WP_179941830.1">
    <property type="nucleotide sequence ID" value="NZ_JACBYF010000025.1"/>
</dbReference>
<sequence>MNKIKKDRYSIRKFKIGVGSVFLGSLILGLPFIYDGNFASANELSTGVVESSYGESVGIDNIVVSSDKLVENKVDKASLNYLLQDADILVNSDEFNSLSDTIKSTFLTALEKARQVNKEYDVTQEEVNKAVQALEQAKEIVLNSKSTRVTAITYYVEFIDANGVVVNKIPYTHEISTTESVASATITVSSKDLPHGYSLSSEEQSSITKEIVEKQKNVFTFFVVKDKELKREAEFTGFRNGTGYTLGNAEFNPKAKLIVTPDNQDNFFRPTTNAHKDGNIVTLTDAAKSQVGAYTLFNKISMAEDFVLTGKINIGDAYEGFDNNGHTGGDGVAFVFTTAQPGVTGLSGASIGLGGINNSFGFKLDTFHNTTRPRTDVKSDADPKFSGYKKGAFGAFYRTDRTGVAKYDIRDAAKLNVQPTDNSFQDITVSYNGKNKTMTVNYAGQTFTKDLTSWLAEARKTTGHAAGQEEMAFALFASTGGAYNLQQFDLKRFEYTAGGSSVIVKYVDANTGREIKDPSTHYSDGRTASVNLEDSKNIPGYVIVGNNVSTARGYQSGDTINYVVGAQTVTYSYKVDKRELESLLNESANIESSAKYYNETTPGEKTEYTNAISSGRTVFGTESATVESVREVVERIKAAKQALDGQETNKSQLESSVNEQSNVQNTAPYYNGSSDKQNAYNDAISKGRDTLNKANVTQAEVNAAKEKIERAKEALNGVDTNKEELRAKVEEAPTVQQSPKYYNATPDKKSAYDDAVREGQEVLDKANATQEEVNAAKEKIERAKEALDGVDT</sequence>
<gene>
    <name evidence="6" type="ORF">HZY85_07665</name>
</gene>
<dbReference type="Gene3D" id="1.20.120.1850">
    <property type="entry name" value="Ebh helix bundles repeating unit (S and A modules)"/>
    <property type="match status" value="2"/>
</dbReference>
<dbReference type="SUPFAM" id="SSF49899">
    <property type="entry name" value="Concanavalin A-like lectins/glucanases"/>
    <property type="match status" value="1"/>
</dbReference>
<dbReference type="EMBL" id="JACBYF010000025">
    <property type="protein sequence ID" value="NYS48048.1"/>
    <property type="molecule type" value="Genomic_DNA"/>
</dbReference>
<organism evidence="6 7">
    <name type="scientific">Gemelliphila palaticanis</name>
    <dbReference type="NCBI Taxonomy" id="81950"/>
    <lineage>
        <taxon>Bacteria</taxon>
        <taxon>Bacillati</taxon>
        <taxon>Bacillota</taxon>
        <taxon>Bacilli</taxon>
        <taxon>Bacillales</taxon>
        <taxon>Gemellaceae</taxon>
        <taxon>Gemelliphila</taxon>
    </lineage>
</organism>
<protein>
    <submittedName>
        <fullName evidence="6">FIVAR domain-containing protein</fullName>
    </submittedName>
</protein>
<name>A0ABX2T100_9BACL</name>
<evidence type="ECO:0000256" key="2">
    <source>
        <dbReference type="SAM" id="Coils"/>
    </source>
</evidence>
<feature type="domain" description="YSIRK Gram-positive signal peptide" evidence="5">
    <location>
        <begin position="5"/>
        <end position="29"/>
    </location>
</feature>
<feature type="coiled-coil region" evidence="2">
    <location>
        <begin position="694"/>
        <end position="728"/>
    </location>
</feature>